<comment type="subcellular location">
    <subcellularLocation>
        <location evidence="2">Membrane</location>
        <topology evidence="2">Multi-pass membrane protein</topology>
    </subcellularLocation>
</comment>
<evidence type="ECO:0000256" key="7">
    <source>
        <dbReference type="ARBA" id="ARBA00022741"/>
    </source>
</evidence>
<evidence type="ECO:0000256" key="1">
    <source>
        <dbReference type="ARBA" id="ARBA00000085"/>
    </source>
</evidence>
<gene>
    <name evidence="17" type="ORF">SAMN05443248_5725</name>
</gene>
<evidence type="ECO:0000259" key="14">
    <source>
        <dbReference type="PROSITE" id="PS50109"/>
    </source>
</evidence>
<keyword evidence="9" id="KW-0067">ATP-binding</keyword>
<keyword evidence="6 13" id="KW-0812">Transmembrane</keyword>
<proteinExistence type="predicted"/>
<dbReference type="Gene3D" id="2.10.70.100">
    <property type="match status" value="1"/>
</dbReference>
<dbReference type="SUPFAM" id="SSF55874">
    <property type="entry name" value="ATPase domain of HSP90 chaperone/DNA topoisomerase II/histidine kinase"/>
    <property type="match status" value="1"/>
</dbReference>
<keyword evidence="10 13" id="KW-1133">Transmembrane helix</keyword>
<dbReference type="NCBIfam" id="TIGR00229">
    <property type="entry name" value="sensory_box"/>
    <property type="match status" value="2"/>
</dbReference>
<dbReference type="Gene3D" id="3.30.450.20">
    <property type="entry name" value="PAS domain"/>
    <property type="match status" value="2"/>
</dbReference>
<dbReference type="GO" id="GO:0016020">
    <property type="term" value="C:membrane"/>
    <property type="evidence" value="ECO:0007669"/>
    <property type="project" value="UniProtKB-SubCell"/>
</dbReference>
<evidence type="ECO:0000256" key="11">
    <source>
        <dbReference type="ARBA" id="ARBA00023012"/>
    </source>
</evidence>
<dbReference type="Pfam" id="PF08447">
    <property type="entry name" value="PAS_3"/>
    <property type="match status" value="1"/>
</dbReference>
<feature type="domain" description="PAS" evidence="15">
    <location>
        <begin position="265"/>
        <end position="335"/>
    </location>
</feature>
<evidence type="ECO:0000259" key="15">
    <source>
        <dbReference type="PROSITE" id="PS50112"/>
    </source>
</evidence>
<sequence>MAHRDPSSPTPMPTILRYGIAVLSVAIAIGLGSFLQRHVEIKLTPFLFAVAATVWYAGTGPGVLAIVLSVLSLNYFFLRPFFFFSPISDADLVYLTFCTICALAVGWVSDVRRRAEQELRQAREELEAKVVERTASLQRSEGYLAEAQSLSHTGSWVLNIAARETIHWSQETYRLYGFDPEEGIPPFEALLQRIHPEDRGRFVDDLETAIRERANHEMIFRAVLPDGTLKYILGIGHPVFNASGDVVEFVAAAMDITERKRAEVVGQRLAAIVDSSEDAIISKDLNGTIESWNGAAERLFGYQASEVIGKSILIIVPPDRHDEELGILKRIGRGELIKHYETVRMREDGSLLDLSLTVSPLRDAAGRIIGASKIARDITERKRAEAALRDMQMELAHANRVATIGQLSASITHEVKQPIATAVTYARAALRFLARRPPELEEVREALEAIVEAGHRTGEVVDRIRGLIKKAPPRQECLDINAGIREVIEFTRGELVKNGISIQADLADGLPLIEGDRVQLQQVILNLIVNAIEAMSGASDGTRELLVSSRKAEPGRVLVGVRDSGPGLAPETLDHVFDAFYTTKPGGLGMGLSICRSIIEAHSGRLWASANLPRGASFQFALPAIANTASLCCTREPS</sequence>
<dbReference type="InterPro" id="IPR035965">
    <property type="entry name" value="PAS-like_dom_sf"/>
</dbReference>
<evidence type="ECO:0000256" key="2">
    <source>
        <dbReference type="ARBA" id="ARBA00004141"/>
    </source>
</evidence>
<evidence type="ECO:0000256" key="10">
    <source>
        <dbReference type="ARBA" id="ARBA00022989"/>
    </source>
</evidence>
<dbReference type="Gene3D" id="1.20.120.620">
    <property type="entry name" value="Backbone structure of the membrane domain of e. Coli histidine kinase receptor kdpd"/>
    <property type="match status" value="1"/>
</dbReference>
<reference evidence="17 18" key="1">
    <citation type="submission" date="2016-11" db="EMBL/GenBank/DDBJ databases">
        <authorList>
            <person name="Jaros S."/>
            <person name="Januszkiewicz K."/>
            <person name="Wedrychowicz H."/>
        </authorList>
    </citation>
    <scope>NUCLEOTIDE SEQUENCE [LARGE SCALE GENOMIC DNA]</scope>
    <source>
        <strain evidence="17 18">GAS138</strain>
    </source>
</reference>
<dbReference type="InterPro" id="IPR003661">
    <property type="entry name" value="HisK_dim/P_dom"/>
</dbReference>
<evidence type="ECO:0000256" key="3">
    <source>
        <dbReference type="ARBA" id="ARBA00012438"/>
    </source>
</evidence>
<dbReference type="SMART" id="SM00086">
    <property type="entry name" value="PAC"/>
    <property type="match status" value="2"/>
</dbReference>
<keyword evidence="4" id="KW-0597">Phosphoprotein</keyword>
<evidence type="ECO:0000313" key="18">
    <source>
        <dbReference type="Proteomes" id="UP000189796"/>
    </source>
</evidence>
<dbReference type="InterPro" id="IPR005467">
    <property type="entry name" value="His_kinase_dom"/>
</dbReference>
<feature type="domain" description="PAC" evidence="16">
    <location>
        <begin position="216"/>
        <end position="268"/>
    </location>
</feature>
<dbReference type="Pfam" id="PF00512">
    <property type="entry name" value="HisKA"/>
    <property type="match status" value="1"/>
</dbReference>
<dbReference type="InterPro" id="IPR036097">
    <property type="entry name" value="HisK_dim/P_sf"/>
</dbReference>
<dbReference type="InterPro" id="IPR001610">
    <property type="entry name" value="PAC"/>
</dbReference>
<feature type="transmembrane region" description="Helical" evidence="13">
    <location>
        <begin position="47"/>
        <end position="72"/>
    </location>
</feature>
<dbReference type="SMART" id="SM00387">
    <property type="entry name" value="HATPase_c"/>
    <property type="match status" value="1"/>
</dbReference>
<dbReference type="PANTHER" id="PTHR43065">
    <property type="entry name" value="SENSOR HISTIDINE KINASE"/>
    <property type="match status" value="1"/>
</dbReference>
<dbReference type="Pfam" id="PF02518">
    <property type="entry name" value="HATPase_c"/>
    <property type="match status" value="1"/>
</dbReference>
<keyword evidence="7" id="KW-0547">Nucleotide-binding</keyword>
<name>A0A1M5V2S9_9BRAD</name>
<comment type="catalytic activity">
    <reaction evidence="1">
        <text>ATP + protein L-histidine = ADP + protein N-phospho-L-histidine.</text>
        <dbReference type="EC" id="2.7.13.3"/>
    </reaction>
</comment>
<dbReference type="SMART" id="SM00388">
    <property type="entry name" value="HisKA"/>
    <property type="match status" value="1"/>
</dbReference>
<dbReference type="Proteomes" id="UP000189796">
    <property type="component" value="Chromosome I"/>
</dbReference>
<dbReference type="SUPFAM" id="SSF55785">
    <property type="entry name" value="PYP-like sensor domain (PAS domain)"/>
    <property type="match status" value="2"/>
</dbReference>
<dbReference type="Pfam" id="PF00989">
    <property type="entry name" value="PAS"/>
    <property type="match status" value="1"/>
</dbReference>
<evidence type="ECO:0000256" key="13">
    <source>
        <dbReference type="SAM" id="Phobius"/>
    </source>
</evidence>
<dbReference type="GO" id="GO:0006355">
    <property type="term" value="P:regulation of DNA-templated transcription"/>
    <property type="evidence" value="ECO:0007669"/>
    <property type="project" value="InterPro"/>
</dbReference>
<evidence type="ECO:0000313" key="17">
    <source>
        <dbReference type="EMBL" id="SHH69454.1"/>
    </source>
</evidence>
<dbReference type="InterPro" id="IPR038318">
    <property type="entry name" value="KdpD_sf"/>
</dbReference>
<evidence type="ECO:0000256" key="4">
    <source>
        <dbReference type="ARBA" id="ARBA00022553"/>
    </source>
</evidence>
<accession>A0A1M5V2S9</accession>
<evidence type="ECO:0000256" key="9">
    <source>
        <dbReference type="ARBA" id="ARBA00022840"/>
    </source>
</evidence>
<dbReference type="Pfam" id="PF13493">
    <property type="entry name" value="DUF4118"/>
    <property type="match status" value="1"/>
</dbReference>
<dbReference type="InterPro" id="IPR025201">
    <property type="entry name" value="KdpD_TM"/>
</dbReference>
<organism evidence="17 18">
    <name type="scientific">Bradyrhizobium erythrophlei</name>
    <dbReference type="NCBI Taxonomy" id="1437360"/>
    <lineage>
        <taxon>Bacteria</taxon>
        <taxon>Pseudomonadati</taxon>
        <taxon>Pseudomonadota</taxon>
        <taxon>Alphaproteobacteria</taxon>
        <taxon>Hyphomicrobiales</taxon>
        <taxon>Nitrobacteraceae</taxon>
        <taxon>Bradyrhizobium</taxon>
    </lineage>
</organism>
<dbReference type="Gene3D" id="3.30.565.10">
    <property type="entry name" value="Histidine kinase-like ATPase, C-terminal domain"/>
    <property type="match status" value="1"/>
</dbReference>
<dbReference type="GO" id="GO:0000155">
    <property type="term" value="F:phosphorelay sensor kinase activity"/>
    <property type="evidence" value="ECO:0007669"/>
    <property type="project" value="InterPro"/>
</dbReference>
<evidence type="ECO:0000256" key="5">
    <source>
        <dbReference type="ARBA" id="ARBA00022679"/>
    </source>
</evidence>
<keyword evidence="8" id="KW-0418">Kinase</keyword>
<dbReference type="InterPro" id="IPR013767">
    <property type="entry name" value="PAS_fold"/>
</dbReference>
<dbReference type="SMART" id="SM00091">
    <property type="entry name" value="PAS"/>
    <property type="match status" value="2"/>
</dbReference>
<dbReference type="PANTHER" id="PTHR43065:SF10">
    <property type="entry name" value="PEROXIDE STRESS-ACTIVATED HISTIDINE KINASE MAK3"/>
    <property type="match status" value="1"/>
</dbReference>
<protein>
    <recommendedName>
        <fullName evidence="3">histidine kinase</fullName>
        <ecNumber evidence="3">2.7.13.3</ecNumber>
    </recommendedName>
</protein>
<dbReference type="CDD" id="cd00130">
    <property type="entry name" value="PAS"/>
    <property type="match status" value="2"/>
</dbReference>
<dbReference type="EMBL" id="LT670817">
    <property type="protein sequence ID" value="SHH69454.1"/>
    <property type="molecule type" value="Genomic_DNA"/>
</dbReference>
<dbReference type="PROSITE" id="PS50109">
    <property type="entry name" value="HIS_KIN"/>
    <property type="match status" value="1"/>
</dbReference>
<dbReference type="Gene3D" id="1.10.287.130">
    <property type="match status" value="1"/>
</dbReference>
<dbReference type="InterPro" id="IPR000014">
    <property type="entry name" value="PAS"/>
</dbReference>
<dbReference type="AlphaFoldDB" id="A0A1M5V2S9"/>
<dbReference type="InterPro" id="IPR000700">
    <property type="entry name" value="PAS-assoc_C"/>
</dbReference>
<feature type="domain" description="PAC" evidence="16">
    <location>
        <begin position="338"/>
        <end position="390"/>
    </location>
</feature>
<evidence type="ECO:0000256" key="12">
    <source>
        <dbReference type="ARBA" id="ARBA00023136"/>
    </source>
</evidence>
<dbReference type="InterPro" id="IPR013655">
    <property type="entry name" value="PAS_fold_3"/>
</dbReference>
<dbReference type="InterPro" id="IPR003594">
    <property type="entry name" value="HATPase_dom"/>
</dbReference>
<dbReference type="PRINTS" id="PR00344">
    <property type="entry name" value="BCTRLSENSOR"/>
</dbReference>
<dbReference type="CDD" id="cd00082">
    <property type="entry name" value="HisKA"/>
    <property type="match status" value="1"/>
</dbReference>
<feature type="domain" description="PAS" evidence="15">
    <location>
        <begin position="140"/>
        <end position="213"/>
    </location>
</feature>
<dbReference type="PROSITE" id="PS50113">
    <property type="entry name" value="PAC"/>
    <property type="match status" value="2"/>
</dbReference>
<feature type="transmembrane region" description="Helical" evidence="13">
    <location>
        <begin position="15"/>
        <end position="35"/>
    </location>
</feature>
<dbReference type="InterPro" id="IPR036890">
    <property type="entry name" value="HATPase_C_sf"/>
</dbReference>
<dbReference type="RefSeq" id="WP_172842677.1">
    <property type="nucleotide sequence ID" value="NZ_LT670817.1"/>
</dbReference>
<evidence type="ECO:0000259" key="16">
    <source>
        <dbReference type="PROSITE" id="PS50113"/>
    </source>
</evidence>
<dbReference type="EC" id="2.7.13.3" evidence="3"/>
<dbReference type="InterPro" id="IPR004358">
    <property type="entry name" value="Sig_transdc_His_kin-like_C"/>
</dbReference>
<dbReference type="PROSITE" id="PS50112">
    <property type="entry name" value="PAS"/>
    <property type="match status" value="2"/>
</dbReference>
<evidence type="ECO:0000256" key="6">
    <source>
        <dbReference type="ARBA" id="ARBA00022692"/>
    </source>
</evidence>
<evidence type="ECO:0000256" key="8">
    <source>
        <dbReference type="ARBA" id="ARBA00022777"/>
    </source>
</evidence>
<keyword evidence="11" id="KW-0902">Two-component regulatory system</keyword>
<feature type="domain" description="Histidine kinase" evidence="14">
    <location>
        <begin position="410"/>
        <end position="626"/>
    </location>
</feature>
<keyword evidence="12 13" id="KW-0472">Membrane</keyword>
<dbReference type="SUPFAM" id="SSF47384">
    <property type="entry name" value="Homodimeric domain of signal transducing histidine kinase"/>
    <property type="match status" value="1"/>
</dbReference>
<dbReference type="GO" id="GO:0005524">
    <property type="term" value="F:ATP binding"/>
    <property type="evidence" value="ECO:0007669"/>
    <property type="project" value="UniProtKB-KW"/>
</dbReference>
<keyword evidence="5" id="KW-0808">Transferase</keyword>